<evidence type="ECO:0000259" key="5">
    <source>
        <dbReference type="Pfam" id="PF13407"/>
    </source>
</evidence>
<evidence type="ECO:0000313" key="7">
    <source>
        <dbReference type="EMBL" id="OHT22769.1"/>
    </source>
</evidence>
<feature type="signal peptide" evidence="4">
    <location>
        <begin position="1"/>
        <end position="22"/>
    </location>
</feature>
<keyword evidence="3 4" id="KW-0732">Signal</keyword>
<dbReference type="SUPFAM" id="SSF53822">
    <property type="entry name" value="Periplasmic binding protein-like I"/>
    <property type="match status" value="1"/>
</dbReference>
<feature type="chain" id="PRO_5010167462" evidence="4">
    <location>
        <begin position="23"/>
        <end position="311"/>
    </location>
</feature>
<dbReference type="PANTHER" id="PTHR46847:SF1">
    <property type="entry name" value="D-ALLOSE-BINDING PERIPLASMIC PROTEIN-RELATED"/>
    <property type="match status" value="1"/>
</dbReference>
<organism evidence="7 8">
    <name type="scientific">Providencia stuartii</name>
    <dbReference type="NCBI Taxonomy" id="588"/>
    <lineage>
        <taxon>Bacteria</taxon>
        <taxon>Pseudomonadati</taxon>
        <taxon>Pseudomonadota</taxon>
        <taxon>Gammaproteobacteria</taxon>
        <taxon>Enterobacterales</taxon>
        <taxon>Morganellaceae</taxon>
        <taxon>Providencia</taxon>
    </lineage>
</organism>
<evidence type="ECO:0000256" key="1">
    <source>
        <dbReference type="ARBA" id="ARBA00004196"/>
    </source>
</evidence>
<dbReference type="GO" id="GO:0030246">
    <property type="term" value="F:carbohydrate binding"/>
    <property type="evidence" value="ECO:0007669"/>
    <property type="project" value="UniProtKB-ARBA"/>
</dbReference>
<proteinExistence type="inferred from homology"/>
<dbReference type="EMBL" id="ABMABF030000002">
    <property type="protein sequence ID" value="EMJ5133203.1"/>
    <property type="molecule type" value="Genomic_DNA"/>
</dbReference>
<dbReference type="Gene3D" id="3.40.50.2300">
    <property type="match status" value="2"/>
</dbReference>
<comment type="similarity">
    <text evidence="2">Belongs to the bacterial solute-binding protein 2 family.</text>
</comment>
<dbReference type="GO" id="GO:0030313">
    <property type="term" value="C:cell envelope"/>
    <property type="evidence" value="ECO:0007669"/>
    <property type="project" value="UniProtKB-SubCell"/>
</dbReference>
<evidence type="ECO:0000256" key="4">
    <source>
        <dbReference type="SAM" id="SignalP"/>
    </source>
</evidence>
<dbReference type="InterPro" id="IPR028082">
    <property type="entry name" value="Peripla_BP_I"/>
</dbReference>
<dbReference type="EMBL" id="LVIE01000212">
    <property type="protein sequence ID" value="OHT22769.1"/>
    <property type="molecule type" value="Genomic_DNA"/>
</dbReference>
<protein>
    <submittedName>
        <fullName evidence="6">Substrate-binding domain-containing protein</fullName>
    </submittedName>
    <submittedName>
        <fullName evidence="7">Sugar ABC transporter substrate-binding protein</fullName>
    </submittedName>
</protein>
<accession>A0A1S1HKA6</accession>
<name>A0A1S1HKA6_PROST</name>
<comment type="subcellular location">
    <subcellularLocation>
        <location evidence="1">Cell envelope</location>
    </subcellularLocation>
</comment>
<dbReference type="Pfam" id="PF13407">
    <property type="entry name" value="Peripla_BP_4"/>
    <property type="match status" value="1"/>
</dbReference>
<reference evidence="7 8" key="1">
    <citation type="submission" date="2016-03" db="EMBL/GenBank/DDBJ databases">
        <title>Genome sequence of Providencia stuartii strain, isolated from the salivary glands of larval Lucilia sericata.</title>
        <authorList>
            <person name="Yuan Y."/>
            <person name="Zhang Y."/>
            <person name="Fu S."/>
            <person name="Crippen T.L."/>
            <person name="Visi D."/>
            <person name="Benbow M.E."/>
            <person name="Allen M."/>
            <person name="Tomberlin J.K."/>
            <person name="Sze S.-H."/>
            <person name="Tarone A.M."/>
        </authorList>
    </citation>
    <scope>NUCLEOTIDE SEQUENCE [LARGE SCALE GENOMIC DNA]</scope>
    <source>
        <strain evidence="7 8">Crippen</strain>
    </source>
</reference>
<dbReference type="AlphaFoldDB" id="A0A1S1HKA6"/>
<evidence type="ECO:0000313" key="6">
    <source>
        <dbReference type="EMBL" id="EMJ5133203.1"/>
    </source>
</evidence>
<dbReference type="Proteomes" id="UP000179588">
    <property type="component" value="Unassembled WGS sequence"/>
</dbReference>
<comment type="caution">
    <text evidence="7">The sequence shown here is derived from an EMBL/GenBank/DDBJ whole genome shotgun (WGS) entry which is preliminary data.</text>
</comment>
<feature type="domain" description="Periplasmic binding protein" evidence="5">
    <location>
        <begin position="27"/>
        <end position="283"/>
    </location>
</feature>
<sequence length="311" mass="33271">MKKIMKLTALVAVLGLTTQAMAKNEQIVFSPPTLASPFEVHMQKSAVKTAKELDVNIQVLDGQGSSPKQVADIENAITRGAQGFIVSPNDVNAIADAVVEIQNAGLPVVTLDRTINAQKPVPHFGANNYKGGYAIAEYVKQQFPDGADLILITGQPGSSSNIERTKGIRDSLKEGGTKYRLVADQNGNWMRAEGMRITESLLPSLPKKPDVILSANDDMALGAIEALSAQGFKPGEVLVTGFDAGPEALGRIKEGWMAVTADQRAGYAVKMAMGQLVDNIRDKKEITGADYAPTIISKDNLDQAERIGELK</sequence>
<evidence type="ECO:0000256" key="2">
    <source>
        <dbReference type="ARBA" id="ARBA00007639"/>
    </source>
</evidence>
<evidence type="ECO:0000313" key="8">
    <source>
        <dbReference type="Proteomes" id="UP000179588"/>
    </source>
</evidence>
<dbReference type="PANTHER" id="PTHR46847">
    <property type="entry name" value="D-ALLOSE-BINDING PERIPLASMIC PROTEIN-RELATED"/>
    <property type="match status" value="1"/>
</dbReference>
<reference evidence="6" key="2">
    <citation type="submission" date="2024-02" db="EMBL/GenBank/DDBJ databases">
        <authorList>
            <consortium name="Clinical and Environmental Microbiology Branch: Whole genome sequencing antimicrobial resistance pathogens in the healthcare setting"/>
        </authorList>
    </citation>
    <scope>NUCLEOTIDE SEQUENCE</scope>
    <source>
        <strain evidence="6">2021GO-0154</strain>
    </source>
</reference>
<keyword evidence="8" id="KW-1185">Reference proteome</keyword>
<evidence type="ECO:0000256" key="3">
    <source>
        <dbReference type="ARBA" id="ARBA00022729"/>
    </source>
</evidence>
<dbReference type="InterPro" id="IPR025997">
    <property type="entry name" value="SBP_2_dom"/>
</dbReference>
<dbReference type="GO" id="GO:0055085">
    <property type="term" value="P:transmembrane transport"/>
    <property type="evidence" value="ECO:0007669"/>
    <property type="project" value="UniProtKB-ARBA"/>
</dbReference>
<gene>
    <name evidence="7" type="ORF">A3Q29_09740</name>
    <name evidence="6" type="ORF">RG298_000882</name>
</gene>